<keyword evidence="2" id="KW-0547">Nucleotide-binding</keyword>
<sequence>CQATKNARTITDLNILEIVNESTAAAVVYGLDLKTTTTKNEALKERNMPIFDLGSGIFGVSILNIQDDIFEGKSTAGNTHLDGELFDSCMVSYLMEEAKCRHRKDVTYHKQA</sequence>
<dbReference type="Proteomes" id="UP000386466">
    <property type="component" value="Unassembled WGS sequence"/>
</dbReference>
<organism evidence="4 5">
    <name type="scientific">Lynx pardinus</name>
    <name type="common">Iberian lynx</name>
    <name type="synonym">Felis pardina</name>
    <dbReference type="NCBI Taxonomy" id="191816"/>
    <lineage>
        <taxon>Eukaryota</taxon>
        <taxon>Metazoa</taxon>
        <taxon>Chordata</taxon>
        <taxon>Craniata</taxon>
        <taxon>Vertebrata</taxon>
        <taxon>Euteleostomi</taxon>
        <taxon>Mammalia</taxon>
        <taxon>Eutheria</taxon>
        <taxon>Laurasiatheria</taxon>
        <taxon>Carnivora</taxon>
        <taxon>Feliformia</taxon>
        <taxon>Felidae</taxon>
        <taxon>Felinae</taxon>
        <taxon>Lynx</taxon>
    </lineage>
</organism>
<dbReference type="AlphaFoldDB" id="A0A485MDK7"/>
<evidence type="ECO:0000313" key="5">
    <source>
        <dbReference type="Proteomes" id="UP000386466"/>
    </source>
</evidence>
<dbReference type="SUPFAM" id="SSF53067">
    <property type="entry name" value="Actin-like ATPase domain"/>
    <property type="match status" value="1"/>
</dbReference>
<dbReference type="Gene3D" id="3.30.420.40">
    <property type="match status" value="2"/>
</dbReference>
<comment type="similarity">
    <text evidence="1">Belongs to the heat shock protein 70 family.</text>
</comment>
<keyword evidence="4" id="KW-0346">Stress response</keyword>
<dbReference type="EMBL" id="CAAGRJ010000840">
    <property type="protein sequence ID" value="VFV18399.1"/>
    <property type="molecule type" value="Genomic_DNA"/>
</dbReference>
<accession>A0A485MDK7</accession>
<dbReference type="GO" id="GO:0005524">
    <property type="term" value="F:ATP binding"/>
    <property type="evidence" value="ECO:0007669"/>
    <property type="project" value="UniProtKB-KW"/>
</dbReference>
<protein>
    <submittedName>
        <fullName evidence="4">Heat shock-related 70 kDa protein 2</fullName>
    </submittedName>
</protein>
<proteinExistence type="inferred from homology"/>
<reference evidence="4 5" key="1">
    <citation type="submission" date="2019-01" db="EMBL/GenBank/DDBJ databases">
        <authorList>
            <person name="Alioto T."/>
            <person name="Alioto T."/>
        </authorList>
    </citation>
    <scope>NUCLEOTIDE SEQUENCE [LARGE SCALE GENOMIC DNA]</scope>
</reference>
<dbReference type="PANTHER" id="PTHR19375">
    <property type="entry name" value="HEAT SHOCK PROTEIN 70KDA"/>
    <property type="match status" value="1"/>
</dbReference>
<dbReference type="FunFam" id="3.30.420.40:FF:000028">
    <property type="entry name" value="heat shock 70 kDa protein-like"/>
    <property type="match status" value="1"/>
</dbReference>
<dbReference type="GO" id="GO:0140662">
    <property type="term" value="F:ATP-dependent protein folding chaperone"/>
    <property type="evidence" value="ECO:0007669"/>
    <property type="project" value="InterPro"/>
</dbReference>
<feature type="non-terminal residue" evidence="4">
    <location>
        <position position="112"/>
    </location>
</feature>
<feature type="non-terminal residue" evidence="4">
    <location>
        <position position="1"/>
    </location>
</feature>
<evidence type="ECO:0000313" key="4">
    <source>
        <dbReference type="EMBL" id="VFV18399.1"/>
    </source>
</evidence>
<dbReference type="Gene3D" id="3.90.640.10">
    <property type="entry name" value="Actin, Chain A, domain 4"/>
    <property type="match status" value="1"/>
</dbReference>
<name>A0A485MDK7_LYNPA</name>
<evidence type="ECO:0000256" key="1">
    <source>
        <dbReference type="ARBA" id="ARBA00007381"/>
    </source>
</evidence>
<dbReference type="Pfam" id="PF00012">
    <property type="entry name" value="HSP70"/>
    <property type="match status" value="1"/>
</dbReference>
<keyword evidence="3" id="KW-0067">ATP-binding</keyword>
<evidence type="ECO:0000256" key="2">
    <source>
        <dbReference type="ARBA" id="ARBA00022741"/>
    </source>
</evidence>
<dbReference type="InterPro" id="IPR013126">
    <property type="entry name" value="Hsp_70_fam"/>
</dbReference>
<gene>
    <name evidence="4" type="ORF">LYPA_23C020808</name>
</gene>
<evidence type="ECO:0000256" key="3">
    <source>
        <dbReference type="ARBA" id="ARBA00022840"/>
    </source>
</evidence>
<keyword evidence="5" id="KW-1185">Reference proteome</keyword>
<dbReference type="InterPro" id="IPR043129">
    <property type="entry name" value="ATPase_NBD"/>
</dbReference>